<dbReference type="Proteomes" id="UP000516421">
    <property type="component" value="Chromosome"/>
</dbReference>
<dbReference type="RefSeq" id="WP_145175915.1">
    <property type="nucleotide sequence ID" value="NZ_BAAAHX010000003.1"/>
</dbReference>
<protein>
    <submittedName>
        <fullName evidence="3">ATPase</fullName>
    </submittedName>
</protein>
<sequence>MKTKFLLSPAYLVSIAALIVGGILAGSRFMVVGWMIFIVGLALNALALVVLANREYLHQAQRVGTVPKASAQEHHGNVIEHDAAEEPSAERTINNSVTPSGKVTDSYRVFPQKKS</sequence>
<dbReference type="EMBL" id="CP061538">
    <property type="protein sequence ID" value="QNV41097.1"/>
    <property type="molecule type" value="Genomic_DNA"/>
</dbReference>
<keyword evidence="2" id="KW-0472">Membrane</keyword>
<gene>
    <name evidence="3" type="ORF">IDM48_00290</name>
</gene>
<evidence type="ECO:0000256" key="1">
    <source>
        <dbReference type="SAM" id="MobiDB-lite"/>
    </source>
</evidence>
<keyword evidence="4" id="KW-1185">Reference proteome</keyword>
<evidence type="ECO:0000313" key="3">
    <source>
        <dbReference type="EMBL" id="QNV41097.1"/>
    </source>
</evidence>
<accession>A0A7H2BN51</accession>
<organism evidence="3 4">
    <name type="scientific">Rothia amarae</name>
    <dbReference type="NCBI Taxonomy" id="169480"/>
    <lineage>
        <taxon>Bacteria</taxon>
        <taxon>Bacillati</taxon>
        <taxon>Actinomycetota</taxon>
        <taxon>Actinomycetes</taxon>
        <taxon>Micrococcales</taxon>
        <taxon>Micrococcaceae</taxon>
        <taxon>Rothia</taxon>
    </lineage>
</organism>
<evidence type="ECO:0000313" key="4">
    <source>
        <dbReference type="Proteomes" id="UP000516421"/>
    </source>
</evidence>
<feature type="transmembrane region" description="Helical" evidence="2">
    <location>
        <begin position="31"/>
        <end position="52"/>
    </location>
</feature>
<name>A0A7H2BN51_9MICC</name>
<evidence type="ECO:0000256" key="2">
    <source>
        <dbReference type="SAM" id="Phobius"/>
    </source>
</evidence>
<feature type="transmembrane region" description="Helical" evidence="2">
    <location>
        <begin position="5"/>
        <end position="25"/>
    </location>
</feature>
<reference evidence="3 4" key="1">
    <citation type="submission" date="2020-09" db="EMBL/GenBank/DDBJ databases">
        <title>Investigation of environmental microbe.</title>
        <authorList>
            <person name="Ou Y."/>
            <person name="Kang Q."/>
        </authorList>
    </citation>
    <scope>NUCLEOTIDE SEQUENCE [LARGE SCALE GENOMIC DNA]</scope>
    <source>
        <strain evidence="3 4">KJZ-9</strain>
    </source>
</reference>
<dbReference type="KEGG" id="rama:IDM48_00290"/>
<keyword evidence="2" id="KW-1133">Transmembrane helix</keyword>
<feature type="region of interest" description="Disordered" evidence="1">
    <location>
        <begin position="79"/>
        <end position="104"/>
    </location>
</feature>
<proteinExistence type="predicted"/>
<feature type="compositionally biased region" description="Polar residues" evidence="1">
    <location>
        <begin position="91"/>
        <end position="103"/>
    </location>
</feature>
<keyword evidence="2" id="KW-0812">Transmembrane</keyword>
<dbReference type="AlphaFoldDB" id="A0A7H2BN51"/>